<dbReference type="GO" id="GO:0016747">
    <property type="term" value="F:acyltransferase activity, transferring groups other than amino-acyl groups"/>
    <property type="evidence" value="ECO:0007669"/>
    <property type="project" value="InterPro"/>
</dbReference>
<dbReference type="AlphaFoldDB" id="A0AB39BF77"/>
<reference evidence="2" key="1">
    <citation type="submission" date="2024-05" db="EMBL/GenBank/DDBJ databases">
        <title>Herbiconiux sp. A18JL235.</title>
        <authorList>
            <person name="Zhang G."/>
        </authorList>
    </citation>
    <scope>NUCLEOTIDE SEQUENCE</scope>
    <source>
        <strain evidence="2">A18JL235</strain>
    </source>
</reference>
<dbReference type="InterPro" id="IPR000182">
    <property type="entry name" value="GNAT_dom"/>
</dbReference>
<dbReference type="RefSeq" id="WP_368497195.1">
    <property type="nucleotide sequence ID" value="NZ_CP162511.1"/>
</dbReference>
<name>A0AB39BF77_9MICO</name>
<evidence type="ECO:0000313" key="2">
    <source>
        <dbReference type="EMBL" id="XDI04791.1"/>
    </source>
</evidence>
<accession>A0AB39BF77</accession>
<dbReference type="Pfam" id="PF13673">
    <property type="entry name" value="Acetyltransf_10"/>
    <property type="match status" value="1"/>
</dbReference>
<gene>
    <name evidence="2" type="ORF">ABFY20_15810</name>
</gene>
<organism evidence="2">
    <name type="scientific">Herbiconiux sp. A18JL235</name>
    <dbReference type="NCBI Taxonomy" id="3152363"/>
    <lineage>
        <taxon>Bacteria</taxon>
        <taxon>Bacillati</taxon>
        <taxon>Actinomycetota</taxon>
        <taxon>Actinomycetes</taxon>
        <taxon>Micrococcales</taxon>
        <taxon>Microbacteriaceae</taxon>
        <taxon>Herbiconiux</taxon>
    </lineage>
</organism>
<proteinExistence type="predicted"/>
<dbReference type="CDD" id="cd04301">
    <property type="entry name" value="NAT_SF"/>
    <property type="match status" value="1"/>
</dbReference>
<dbReference type="Gene3D" id="3.40.630.30">
    <property type="match status" value="1"/>
</dbReference>
<dbReference type="SUPFAM" id="SSF55729">
    <property type="entry name" value="Acyl-CoA N-acyltransferases (Nat)"/>
    <property type="match status" value="1"/>
</dbReference>
<feature type="domain" description="N-acetyltransferase" evidence="1">
    <location>
        <begin position="9"/>
        <end position="153"/>
    </location>
</feature>
<evidence type="ECO:0000259" key="1">
    <source>
        <dbReference type="PROSITE" id="PS51186"/>
    </source>
</evidence>
<protein>
    <submittedName>
        <fullName evidence="2">GNAT family N-acetyltransferase</fullName>
    </submittedName>
</protein>
<sequence>MTAHSPVRKTWSELSTTELYGIVKLRTDVFFVEQKVDEEELDWRDAEPTTVHFWLEDGEGTIVAYLRVLTDAQPEHLDARRAIGRVVTHPQHRGKGLAQVLLTAAVQEFGHEAMLLHAQSYVAGLYARVGFEAFGEEYLEAGIPHLSMYRAGSGKARDSGAAFGSR</sequence>
<dbReference type="PROSITE" id="PS51186">
    <property type="entry name" value="GNAT"/>
    <property type="match status" value="1"/>
</dbReference>
<dbReference type="InterPro" id="IPR016181">
    <property type="entry name" value="Acyl_CoA_acyltransferase"/>
</dbReference>
<dbReference type="EMBL" id="CP162511">
    <property type="protein sequence ID" value="XDI04791.1"/>
    <property type="molecule type" value="Genomic_DNA"/>
</dbReference>